<dbReference type="RefSeq" id="WP_068747057.1">
    <property type="nucleotide sequence ID" value="NZ_LSRE01000050.1"/>
</dbReference>
<proteinExistence type="predicted"/>
<dbReference type="Gene3D" id="3.40.50.720">
    <property type="entry name" value="NAD(P)-binding Rossmann-like Domain"/>
    <property type="match status" value="1"/>
</dbReference>
<keyword evidence="2" id="KW-1185">Reference proteome</keyword>
<name>A0A137YT06_9ACTN</name>
<evidence type="ECO:0000313" key="2">
    <source>
        <dbReference type="Proteomes" id="UP000070409"/>
    </source>
</evidence>
<comment type="caution">
    <text evidence="1">The sequence shown here is derived from an EMBL/GenBank/DDBJ whole genome shotgun (WGS) entry which is preliminary data.</text>
</comment>
<evidence type="ECO:0000313" key="1">
    <source>
        <dbReference type="EMBL" id="KXO89120.1"/>
    </source>
</evidence>
<protein>
    <recommendedName>
        <fullName evidence="3">NAD(P)-binding domain-containing protein</fullName>
    </recommendedName>
</protein>
<dbReference type="EMBL" id="LSRE01000050">
    <property type="protein sequence ID" value="KXO89120.1"/>
    <property type="molecule type" value="Genomic_DNA"/>
</dbReference>
<accession>A0A137YT06</accession>
<sequence>MKPIAQEHDRALDYLRTVEDVDWFYLSPAASYGSFNPGEQRGTYRTSGDLLLTDAEGNSEISGADYAKAFVDEIVAPAHRRERFSVAY</sequence>
<organism evidence="1 2">
    <name type="scientific">Tsukamurella pseudospumae</name>
    <dbReference type="NCBI Taxonomy" id="239498"/>
    <lineage>
        <taxon>Bacteria</taxon>
        <taxon>Bacillati</taxon>
        <taxon>Actinomycetota</taxon>
        <taxon>Actinomycetes</taxon>
        <taxon>Mycobacteriales</taxon>
        <taxon>Tsukamurellaceae</taxon>
        <taxon>Tsukamurella</taxon>
    </lineage>
</organism>
<evidence type="ECO:0008006" key="3">
    <source>
        <dbReference type="Google" id="ProtNLM"/>
    </source>
</evidence>
<dbReference type="Proteomes" id="UP000070409">
    <property type="component" value="Unassembled WGS sequence"/>
</dbReference>
<reference evidence="1 2" key="1">
    <citation type="submission" date="2016-02" db="EMBL/GenBank/DDBJ databases">
        <authorList>
            <person name="Teng J.L."/>
            <person name="Tang Y."/>
            <person name="Huang Y."/>
            <person name="Guo F."/>
            <person name="Wei W."/>
            <person name="Chen J.H."/>
            <person name="Wong S.Y."/>
            <person name="Lau S.K."/>
            <person name="Woo P.C."/>
        </authorList>
    </citation>
    <scope>NUCLEOTIDE SEQUENCE [LARGE SCALE GENOMIC DNA]</scope>
    <source>
        <strain evidence="1 2">JCM 13375</strain>
    </source>
</reference>
<gene>
    <name evidence="1" type="ORF">AXK61_10925</name>
</gene>